<dbReference type="Proteomes" id="UP000594262">
    <property type="component" value="Unplaced"/>
</dbReference>
<keyword evidence="13" id="KW-0472">Membrane</keyword>
<evidence type="ECO:0000256" key="4">
    <source>
        <dbReference type="ARBA" id="ARBA00023002"/>
    </source>
</evidence>
<organism evidence="15 16">
    <name type="scientific">Clytia hemisphaerica</name>
    <dbReference type="NCBI Taxonomy" id="252671"/>
    <lineage>
        <taxon>Eukaryota</taxon>
        <taxon>Metazoa</taxon>
        <taxon>Cnidaria</taxon>
        <taxon>Hydrozoa</taxon>
        <taxon>Hydroidolina</taxon>
        <taxon>Leptothecata</taxon>
        <taxon>Obeliida</taxon>
        <taxon>Clytiidae</taxon>
        <taxon>Clytia</taxon>
    </lineage>
</organism>
<keyword evidence="13" id="KW-0812">Transmembrane</keyword>
<evidence type="ECO:0000256" key="10">
    <source>
        <dbReference type="ARBA" id="ARBA00049236"/>
    </source>
</evidence>
<keyword evidence="2" id="KW-0285">Flavoprotein</keyword>
<comment type="catalytic activity">
    <reaction evidence="11">
        <text>phylloquinone + NADH + H(+) = phylloquinol + NAD(+)</text>
        <dbReference type="Rhea" id="RHEA:74075"/>
        <dbReference type="ChEBI" id="CHEBI:15378"/>
        <dbReference type="ChEBI" id="CHEBI:18067"/>
        <dbReference type="ChEBI" id="CHEBI:28433"/>
        <dbReference type="ChEBI" id="CHEBI:57540"/>
        <dbReference type="ChEBI" id="CHEBI:57945"/>
    </reaction>
    <physiologicalReaction direction="left-to-right" evidence="11">
        <dbReference type="Rhea" id="RHEA:74076"/>
    </physiologicalReaction>
</comment>
<dbReference type="Gene3D" id="3.50.50.100">
    <property type="match status" value="1"/>
</dbReference>
<dbReference type="PANTHER" id="PTHR43735:SF3">
    <property type="entry name" value="FERROPTOSIS SUPPRESSOR PROTEIN 1"/>
    <property type="match status" value="1"/>
</dbReference>
<feature type="domain" description="FAD/NAD(P)-binding" evidence="14">
    <location>
        <begin position="11"/>
        <end position="295"/>
    </location>
</feature>
<dbReference type="InterPro" id="IPR023753">
    <property type="entry name" value="FAD/NAD-binding_dom"/>
</dbReference>
<dbReference type="GO" id="GO:0050660">
    <property type="term" value="F:flavin adenine dinucleotide binding"/>
    <property type="evidence" value="ECO:0007669"/>
    <property type="project" value="TreeGrafter"/>
</dbReference>
<evidence type="ECO:0000256" key="9">
    <source>
        <dbReference type="ARBA" id="ARBA00048412"/>
    </source>
</evidence>
<keyword evidence="4" id="KW-0560">Oxidoreductase</keyword>
<evidence type="ECO:0000256" key="3">
    <source>
        <dbReference type="ARBA" id="ARBA00022827"/>
    </source>
</evidence>
<evidence type="ECO:0000256" key="2">
    <source>
        <dbReference type="ARBA" id="ARBA00022630"/>
    </source>
</evidence>
<protein>
    <recommendedName>
        <fullName evidence="6">Ferroptosis suppressor protein 1</fullName>
    </recommendedName>
    <alternativeName>
        <fullName evidence="7">Apoptosis-inducing factor homologous mitochondrion-associated inducer of death</fullName>
    </alternativeName>
    <alternativeName>
        <fullName evidence="8">p53-responsive gene 3 protein</fullName>
    </alternativeName>
</protein>
<dbReference type="OrthoDB" id="3244603at2759"/>
<dbReference type="SUPFAM" id="SSF51905">
    <property type="entry name" value="FAD/NAD(P)-binding domain"/>
    <property type="match status" value="1"/>
</dbReference>
<evidence type="ECO:0000313" key="16">
    <source>
        <dbReference type="Proteomes" id="UP000594262"/>
    </source>
</evidence>
<dbReference type="EnsemblMetazoa" id="CLYHEMT025151.1">
    <property type="protein sequence ID" value="CLYHEMP025151.1"/>
    <property type="gene ID" value="CLYHEMG025151"/>
</dbReference>
<evidence type="ECO:0000259" key="14">
    <source>
        <dbReference type="Pfam" id="PF07992"/>
    </source>
</evidence>
<dbReference type="Pfam" id="PF07992">
    <property type="entry name" value="Pyr_redox_2"/>
    <property type="match status" value="1"/>
</dbReference>
<comment type="catalytic activity">
    <reaction evidence="12">
        <text>menaquinone-4 + NADH + H(+) = menaquinol-4 + NAD(+)</text>
        <dbReference type="Rhea" id="RHEA:74079"/>
        <dbReference type="ChEBI" id="CHEBI:15378"/>
        <dbReference type="ChEBI" id="CHEBI:57540"/>
        <dbReference type="ChEBI" id="CHEBI:57945"/>
        <dbReference type="ChEBI" id="CHEBI:78277"/>
        <dbReference type="ChEBI" id="CHEBI:193091"/>
    </reaction>
    <physiologicalReaction direction="left-to-right" evidence="12">
        <dbReference type="Rhea" id="RHEA:74080"/>
    </physiologicalReaction>
</comment>
<keyword evidence="16" id="KW-1185">Reference proteome</keyword>
<comment type="similarity">
    <text evidence="1">Belongs to the FAD-dependent oxidoreductase family.</text>
</comment>
<dbReference type="PRINTS" id="PR00368">
    <property type="entry name" value="FADPNR"/>
</dbReference>
<evidence type="ECO:0000256" key="6">
    <source>
        <dbReference type="ARBA" id="ARBA00040253"/>
    </source>
</evidence>
<evidence type="ECO:0000256" key="5">
    <source>
        <dbReference type="ARBA" id="ARBA00037027"/>
    </source>
</evidence>
<dbReference type="GO" id="GO:0005737">
    <property type="term" value="C:cytoplasm"/>
    <property type="evidence" value="ECO:0007669"/>
    <property type="project" value="TreeGrafter"/>
</dbReference>
<evidence type="ECO:0000256" key="12">
    <source>
        <dbReference type="ARBA" id="ARBA00049479"/>
    </source>
</evidence>
<comment type="catalytic activity">
    <reaction evidence="10">
        <text>ubiquinone-10 + NADH + H(+) = ubiquinol-10 + NAD(+)</text>
        <dbReference type="Rhea" id="RHEA:61984"/>
        <dbReference type="ChEBI" id="CHEBI:15378"/>
        <dbReference type="ChEBI" id="CHEBI:46245"/>
        <dbReference type="ChEBI" id="CHEBI:57540"/>
        <dbReference type="ChEBI" id="CHEBI:57945"/>
        <dbReference type="ChEBI" id="CHEBI:64183"/>
    </reaction>
    <physiologicalReaction direction="left-to-right" evidence="10">
        <dbReference type="Rhea" id="RHEA:61985"/>
    </physiologicalReaction>
</comment>
<proteinExistence type="inferred from homology"/>
<keyword evidence="3" id="KW-0274">FAD</keyword>
<evidence type="ECO:0000256" key="1">
    <source>
        <dbReference type="ARBA" id="ARBA00006442"/>
    </source>
</evidence>
<dbReference type="PRINTS" id="PR00469">
    <property type="entry name" value="PNDRDTASEII"/>
</dbReference>
<comment type="cofactor">
    <cofactor evidence="5">
        <name>6-hydroxy-FAD</name>
        <dbReference type="ChEBI" id="CHEBI:60470"/>
    </cofactor>
</comment>
<keyword evidence="13" id="KW-1133">Transmembrane helix</keyword>
<dbReference type="PANTHER" id="PTHR43735">
    <property type="entry name" value="APOPTOSIS-INDUCING FACTOR 1"/>
    <property type="match status" value="1"/>
</dbReference>
<feature type="transmembrane region" description="Helical" evidence="13">
    <location>
        <begin position="12"/>
        <end position="29"/>
    </location>
</feature>
<sequence length="378" mass="42073">MATSSSTSQQRIVIVGCGIAGLELSLFLLKKKRDFLIINPTDYFHVTFASVRSVALQGWANKTMIPLQPTLGDHFKMGKVVEILPNADQTSNAGGKVLLESGEEVKYDRLVIATGTREQWPVRLYEMEKEEALRRYEKLCEKAKSSKQVVVIGGGATGVEIAAEFKTILPNIDVTLINSNRQLVGPFSERSQQALQTQLSTQFGIKLVLEERVTNLNELEQCGNGCVKTNKGTEIEADLIFKVIGDRINATAYEKGLAPAVEESGRLKVDTSFRVEGFPNIFAIGDCTSFQEPKIGALAQEHAKLLGKSMLLLDKGKQPAVYKPDKFFFVAGVTLGWNSAFARLKPDIKFPVFIMKKLKGQKLFTDRYWKDMRQPYPE</sequence>
<dbReference type="GeneID" id="136808130"/>
<accession>A0A7M5XKF6</accession>
<evidence type="ECO:0000256" key="7">
    <source>
        <dbReference type="ARBA" id="ARBA00041541"/>
    </source>
</evidence>
<evidence type="ECO:0000313" key="15">
    <source>
        <dbReference type="EnsemblMetazoa" id="CLYHEMP025151.1"/>
    </source>
</evidence>
<evidence type="ECO:0000256" key="8">
    <source>
        <dbReference type="ARBA" id="ARBA00042318"/>
    </source>
</evidence>
<name>A0A7M5XKF6_9CNID</name>
<dbReference type="AlphaFoldDB" id="A0A7M5XKF6"/>
<dbReference type="GO" id="GO:0004174">
    <property type="term" value="F:electron-transferring-flavoprotein dehydrogenase activity"/>
    <property type="evidence" value="ECO:0007669"/>
    <property type="project" value="TreeGrafter"/>
</dbReference>
<comment type="catalytic activity">
    <reaction evidence="9">
        <text>menadione + NADH + H(+) = menadiol + NAD(+)</text>
        <dbReference type="Rhea" id="RHEA:69695"/>
        <dbReference type="ChEBI" id="CHEBI:6746"/>
        <dbReference type="ChEBI" id="CHEBI:15378"/>
        <dbReference type="ChEBI" id="CHEBI:28869"/>
        <dbReference type="ChEBI" id="CHEBI:57540"/>
        <dbReference type="ChEBI" id="CHEBI:57945"/>
    </reaction>
    <physiologicalReaction direction="left-to-right" evidence="9">
        <dbReference type="Rhea" id="RHEA:69696"/>
    </physiologicalReaction>
</comment>
<dbReference type="RefSeq" id="XP_066920774.1">
    <property type="nucleotide sequence ID" value="XM_067064673.1"/>
</dbReference>
<reference evidence="15" key="1">
    <citation type="submission" date="2021-01" db="UniProtKB">
        <authorList>
            <consortium name="EnsemblMetazoa"/>
        </authorList>
    </citation>
    <scope>IDENTIFICATION</scope>
</reference>
<evidence type="ECO:0000256" key="11">
    <source>
        <dbReference type="ARBA" id="ARBA00049275"/>
    </source>
</evidence>
<dbReference type="InterPro" id="IPR036188">
    <property type="entry name" value="FAD/NAD-bd_sf"/>
</dbReference>
<evidence type="ECO:0000256" key="13">
    <source>
        <dbReference type="SAM" id="Phobius"/>
    </source>
</evidence>